<dbReference type="SFLD" id="SFLDS00057">
    <property type="entry name" value="Glutaminase/Asparaginase"/>
    <property type="match status" value="1"/>
</dbReference>
<dbReference type="FunFam" id="3.40.50.1170:FF:000001">
    <property type="entry name" value="L-asparaginase 2"/>
    <property type="match status" value="1"/>
</dbReference>
<feature type="binding site" evidence="6">
    <location>
        <begin position="99"/>
        <end position="100"/>
    </location>
    <ligand>
        <name>substrate</name>
    </ligand>
</feature>
<evidence type="ECO:0000259" key="8">
    <source>
        <dbReference type="Pfam" id="PF00710"/>
    </source>
</evidence>
<dbReference type="CDD" id="cd08964">
    <property type="entry name" value="L-asparaginase_II"/>
    <property type="match status" value="1"/>
</dbReference>
<dbReference type="InterPro" id="IPR020827">
    <property type="entry name" value="Asparaginase/glutaminase_AS1"/>
</dbReference>
<feature type="domain" description="Asparaginase/glutaminase C-terminal" evidence="9">
    <location>
        <begin position="218"/>
        <end position="323"/>
    </location>
</feature>
<dbReference type="PIRSF" id="PIRSF001220">
    <property type="entry name" value="L-ASNase_gatD"/>
    <property type="match status" value="1"/>
</dbReference>
<comment type="similarity">
    <text evidence="1">Belongs to the asparaginase 1 family.</text>
</comment>
<feature type="active site" evidence="7">
    <location>
        <position position="22"/>
    </location>
</feature>
<evidence type="ECO:0000256" key="6">
    <source>
        <dbReference type="PIRSR" id="PIRSR001220-2"/>
    </source>
</evidence>
<dbReference type="InterPro" id="IPR027474">
    <property type="entry name" value="L-asparaginase_N"/>
</dbReference>
<evidence type="ECO:0000259" key="9">
    <source>
        <dbReference type="Pfam" id="PF17763"/>
    </source>
</evidence>
<dbReference type="Gene3D" id="3.40.50.1170">
    <property type="entry name" value="L-asparaginase, N-terminal domain"/>
    <property type="match status" value="1"/>
</dbReference>
<dbReference type="PANTHER" id="PTHR11707:SF28">
    <property type="entry name" value="60 KDA LYSOPHOSPHOLIPASE"/>
    <property type="match status" value="1"/>
</dbReference>
<dbReference type="InterPro" id="IPR036152">
    <property type="entry name" value="Asp/glu_Ase-like_sf"/>
</dbReference>
<keyword evidence="4" id="KW-0378">Hydrolase</keyword>
<dbReference type="PROSITE" id="PS00144">
    <property type="entry name" value="ASN_GLN_ASE_1"/>
    <property type="match status" value="1"/>
</dbReference>
<evidence type="ECO:0000256" key="3">
    <source>
        <dbReference type="ARBA" id="ARBA00012920"/>
    </source>
</evidence>
<dbReference type="PRINTS" id="PR00139">
    <property type="entry name" value="ASNGLNASE"/>
</dbReference>
<dbReference type="PANTHER" id="PTHR11707">
    <property type="entry name" value="L-ASPARAGINASE"/>
    <property type="match status" value="1"/>
</dbReference>
<dbReference type="GO" id="GO:0006528">
    <property type="term" value="P:asparagine metabolic process"/>
    <property type="evidence" value="ECO:0007669"/>
    <property type="project" value="InterPro"/>
</dbReference>
<dbReference type="Pfam" id="PF00710">
    <property type="entry name" value="Asparaginase"/>
    <property type="match status" value="1"/>
</dbReference>
<dbReference type="AlphaFoldDB" id="A0A3E0WW57"/>
<dbReference type="PIRSF" id="PIRSF500176">
    <property type="entry name" value="L_ASNase"/>
    <property type="match status" value="1"/>
</dbReference>
<feature type="binding site" evidence="6">
    <location>
        <position position="66"/>
    </location>
    <ligand>
        <name>substrate</name>
    </ligand>
</feature>
<dbReference type="EC" id="3.5.1.1" evidence="3"/>
<dbReference type="SMART" id="SM00870">
    <property type="entry name" value="Asparaginase"/>
    <property type="match status" value="1"/>
</dbReference>
<evidence type="ECO:0000256" key="2">
    <source>
        <dbReference type="ARBA" id="ARBA00011881"/>
    </source>
</evidence>
<dbReference type="InterPro" id="IPR027473">
    <property type="entry name" value="L-asparaginase_C"/>
</dbReference>
<gene>
    <name evidence="10" type="ORF">CAI16_01730</name>
</gene>
<comment type="caution">
    <text evidence="10">The sequence shown here is derived from an EMBL/GenBank/DDBJ whole genome shotgun (WGS) entry which is preliminary data.</text>
</comment>
<evidence type="ECO:0000256" key="5">
    <source>
        <dbReference type="PIRSR" id="PIRSR001220-1"/>
    </source>
</evidence>
<name>A0A3E0WW57_9BACI</name>
<organism evidence="10 11">
    <name type="scientific">Virgibacillus dokdonensis</name>
    <dbReference type="NCBI Taxonomy" id="302167"/>
    <lineage>
        <taxon>Bacteria</taxon>
        <taxon>Bacillati</taxon>
        <taxon>Bacillota</taxon>
        <taxon>Bacilli</taxon>
        <taxon>Bacillales</taxon>
        <taxon>Bacillaceae</taxon>
        <taxon>Virgibacillus</taxon>
    </lineage>
</organism>
<dbReference type="PROSITE" id="PS51732">
    <property type="entry name" value="ASN_GLN_ASE_3"/>
    <property type="match status" value="1"/>
</dbReference>
<dbReference type="InterPro" id="IPR004550">
    <property type="entry name" value="AsnASE_II"/>
</dbReference>
<evidence type="ECO:0000313" key="10">
    <source>
        <dbReference type="EMBL" id="RFA37224.1"/>
    </source>
</evidence>
<accession>A0A3E0WW57</accession>
<dbReference type="Pfam" id="PF17763">
    <property type="entry name" value="Asparaginase_C"/>
    <property type="match status" value="1"/>
</dbReference>
<dbReference type="Proteomes" id="UP000256488">
    <property type="component" value="Unassembled WGS sequence"/>
</dbReference>
<feature type="active site" description="O-isoaspartyl threonine intermediate" evidence="5">
    <location>
        <position position="22"/>
    </location>
</feature>
<dbReference type="GO" id="GO:0004067">
    <property type="term" value="F:asparaginase activity"/>
    <property type="evidence" value="ECO:0007669"/>
    <property type="project" value="UniProtKB-UniRule"/>
</dbReference>
<dbReference type="SUPFAM" id="SSF53774">
    <property type="entry name" value="Glutaminase/Asparaginase"/>
    <property type="match status" value="1"/>
</dbReference>
<protein>
    <recommendedName>
        <fullName evidence="3">asparaginase</fullName>
        <ecNumber evidence="3">3.5.1.1</ecNumber>
    </recommendedName>
</protein>
<proteinExistence type="inferred from homology"/>
<evidence type="ECO:0000256" key="1">
    <source>
        <dbReference type="ARBA" id="ARBA00010518"/>
    </source>
</evidence>
<reference evidence="10 11" key="1">
    <citation type="submission" date="2017-05" db="EMBL/GenBank/DDBJ databases">
        <title>Virgibacillus sp. AK90 isolated from a saltern of Kakinada, India.</title>
        <authorList>
            <person name="Gupta V."/>
            <person name="Sidhu C."/>
            <person name="Korpole S."/>
            <person name="Pinnaka A.K."/>
        </authorList>
    </citation>
    <scope>NUCLEOTIDE SEQUENCE [LARGE SCALE GENOMIC DNA]</scope>
    <source>
        <strain evidence="10 11">AK90</strain>
    </source>
</reference>
<dbReference type="InterPro" id="IPR037152">
    <property type="entry name" value="L-asparaginase_N_sf"/>
</dbReference>
<dbReference type="RefSeq" id="WP_116277048.1">
    <property type="nucleotide sequence ID" value="NZ_NFZX01000002.1"/>
</dbReference>
<dbReference type="Gene3D" id="3.40.50.40">
    <property type="match status" value="1"/>
</dbReference>
<comment type="subunit">
    <text evidence="2">Homotetramer.</text>
</comment>
<evidence type="ECO:0000313" key="11">
    <source>
        <dbReference type="Proteomes" id="UP000256488"/>
    </source>
</evidence>
<dbReference type="InterPro" id="IPR040919">
    <property type="entry name" value="Asparaginase_C"/>
</dbReference>
<dbReference type="InterPro" id="IPR006034">
    <property type="entry name" value="Asparaginase/glutaminase-like"/>
</dbReference>
<sequence length="332" mass="36769">MLDCRCKLLGNKKVVLIATGGTIASERKEDTGLLQSGVISGEEIVQYCDIPKHIDLQVESMLQKASMHLSFDDLLAIKERIDWHLANDQVSGVVITQGTDTLEETSYFMNLITDHEKPIVFTGSQRSPREVGTDAFINIKHAVLTASSNDLYNVGVVVVFNERIFHSRYVKKEHASNVQGFNSFGFGYLGIIDNEAVHIFQKPIGNEYYKLTNVIPEVDIIKCYMQAGDKYIRAAREAKVDGIILEGVGRGQVSPGMMTEIKRCVKSGIIVVITTSAVEGEVYTTYDYKGSTFDLKQAGVILGRDYDSKKARIKLMVGLASEQRDIAALFAV</sequence>
<evidence type="ECO:0000256" key="4">
    <source>
        <dbReference type="ARBA" id="ARBA00022801"/>
    </source>
</evidence>
<dbReference type="EMBL" id="NFZX01000002">
    <property type="protein sequence ID" value="RFA37224.1"/>
    <property type="molecule type" value="Genomic_DNA"/>
</dbReference>
<evidence type="ECO:0000256" key="7">
    <source>
        <dbReference type="PROSITE-ProRule" id="PRU10099"/>
    </source>
</evidence>
<feature type="domain" description="L-asparaginase N-terminal" evidence="8">
    <location>
        <begin position="13"/>
        <end position="203"/>
    </location>
</feature>